<dbReference type="EMBL" id="VYYT01000216">
    <property type="protein sequence ID" value="KAK2755835.1"/>
    <property type="molecule type" value="Genomic_DNA"/>
</dbReference>
<evidence type="ECO:0000313" key="2">
    <source>
        <dbReference type="Proteomes" id="UP001281614"/>
    </source>
</evidence>
<comment type="caution">
    <text evidence="1">The sequence shown here is derived from an EMBL/GenBank/DDBJ whole genome shotgun (WGS) entry which is preliminary data.</text>
</comment>
<dbReference type="AlphaFoldDB" id="A0AAE0D5C3"/>
<gene>
    <name evidence="1" type="ORF">CKAH01_17249</name>
</gene>
<accession>A0AAE0D5C3</accession>
<evidence type="ECO:0000313" key="1">
    <source>
        <dbReference type="EMBL" id="KAK2755835.1"/>
    </source>
</evidence>
<dbReference type="Proteomes" id="UP001281614">
    <property type="component" value="Unassembled WGS sequence"/>
</dbReference>
<sequence length="514" mass="59557">MSDMDPFGRSVLHYLMGWPDGLQTMIERYGYFSLQTSHPIHFTLLICALTWSGKICTGYDAWSCPNDCPCAQAVNIVLEAQREYPLQLNLHGHWIDAMLCASAKARDLTIDELKSRRHGLKQLGLLHLNFQQINGMGLSKNTVLDYYTKDVLDTLEAMGVDIPRRFRTEFQVFDWTGSVILTRRRLMPRRKAASVYHILGNSEAGGYSPWTHELAKSFYSKGFHDIDIPDTFGISPLAANRSPRYMRWTWETSIEFWLIQHGADVGRQISSCVTGYTAAHLVFALLGASETFAKGSRLVPLLHDLFELSGTFESQKEEVCECECSIGGCTPHNHMWKKALESFGFFHWWSPNEDDRKRMMNSICERTRLMEEAFDIPRHIKHAWLRTCTFHMLQLRHTWCINGMQRCDHEEVFEIWREDESELGGLELLLFEFEIKMEELNCTLSEFYRLYWIDRVLDVIREMDGRVLTEGEIADAQCLGVNLVVQDKAKNDVVFEDRDSLEYWLQRMDALLEA</sequence>
<reference evidence="1" key="1">
    <citation type="submission" date="2023-02" db="EMBL/GenBank/DDBJ databases">
        <title>Colletotrichum kahawae CIFC_Que2 genome sequencing and assembly.</title>
        <authorList>
            <person name="Baroncelli R."/>
        </authorList>
    </citation>
    <scope>NUCLEOTIDE SEQUENCE</scope>
    <source>
        <strain evidence="1">CIFC_Que2</strain>
    </source>
</reference>
<proteinExistence type="predicted"/>
<keyword evidence="2" id="KW-1185">Reference proteome</keyword>
<protein>
    <submittedName>
        <fullName evidence="1">Uncharacterized protein</fullName>
    </submittedName>
</protein>
<name>A0AAE0D5C3_COLKA</name>
<organism evidence="1 2">
    <name type="scientific">Colletotrichum kahawae</name>
    <name type="common">Coffee berry disease fungus</name>
    <dbReference type="NCBI Taxonomy" id="34407"/>
    <lineage>
        <taxon>Eukaryota</taxon>
        <taxon>Fungi</taxon>
        <taxon>Dikarya</taxon>
        <taxon>Ascomycota</taxon>
        <taxon>Pezizomycotina</taxon>
        <taxon>Sordariomycetes</taxon>
        <taxon>Hypocreomycetidae</taxon>
        <taxon>Glomerellales</taxon>
        <taxon>Glomerellaceae</taxon>
        <taxon>Colletotrichum</taxon>
        <taxon>Colletotrichum gloeosporioides species complex</taxon>
    </lineage>
</organism>